<gene>
    <name evidence="1" type="ORF">AAF712_012688</name>
</gene>
<evidence type="ECO:0000313" key="2">
    <source>
        <dbReference type="Proteomes" id="UP001437256"/>
    </source>
</evidence>
<dbReference type="Proteomes" id="UP001437256">
    <property type="component" value="Unassembled WGS sequence"/>
</dbReference>
<dbReference type="Pfam" id="PF20414">
    <property type="entry name" value="DUF6698"/>
    <property type="match status" value="1"/>
</dbReference>
<comment type="caution">
    <text evidence="1">The sequence shown here is derived from an EMBL/GenBank/DDBJ whole genome shotgun (WGS) entry which is preliminary data.</text>
</comment>
<dbReference type="EMBL" id="JBBXMP010000172">
    <property type="protein sequence ID" value="KAL0060530.1"/>
    <property type="molecule type" value="Genomic_DNA"/>
</dbReference>
<proteinExistence type="predicted"/>
<reference evidence="1 2" key="1">
    <citation type="submission" date="2024-05" db="EMBL/GenBank/DDBJ databases">
        <title>A draft genome resource for the thread blight pathogen Marasmius tenuissimus strain MS-2.</title>
        <authorList>
            <person name="Yulfo-Soto G.E."/>
            <person name="Baruah I.K."/>
            <person name="Amoako-Attah I."/>
            <person name="Bukari Y."/>
            <person name="Meinhardt L.W."/>
            <person name="Bailey B.A."/>
            <person name="Cohen S.P."/>
        </authorList>
    </citation>
    <scope>NUCLEOTIDE SEQUENCE [LARGE SCALE GENOMIC DNA]</scope>
    <source>
        <strain evidence="1 2">MS-2</strain>
    </source>
</reference>
<sequence length="316" mass="36102">MKISSGARSSNISNLHKFILVYLLKTLNESLSPELSSTDADQGCHGVRHPNICALFAPRKLDKVIILGRSNPRWQWAVDQVVAKKDELLATGLPWFLYDGYNTVDWMDGLFRGYLLFCVGRHVYTGPLLAMFLDKKSSARSNNARLDIHLVSAQMIACICILVQYCLFTATSWKDVNGAFSYPELYYFVLRCITGAYINEVPYQRFIHELVGSLEDMGELLEEWQEYTKVDLERIREELVDDCLESERKKHMHWLQVLIVEWNKQLFGNELGHARLSTCSGPKRNKAALQETHLLLLNQEQSPDLDEASEPEATGN</sequence>
<keyword evidence="2" id="KW-1185">Reference proteome</keyword>
<organism evidence="1 2">
    <name type="scientific">Marasmius tenuissimus</name>
    <dbReference type="NCBI Taxonomy" id="585030"/>
    <lineage>
        <taxon>Eukaryota</taxon>
        <taxon>Fungi</taxon>
        <taxon>Dikarya</taxon>
        <taxon>Basidiomycota</taxon>
        <taxon>Agaricomycotina</taxon>
        <taxon>Agaricomycetes</taxon>
        <taxon>Agaricomycetidae</taxon>
        <taxon>Agaricales</taxon>
        <taxon>Marasmiineae</taxon>
        <taxon>Marasmiaceae</taxon>
        <taxon>Marasmius</taxon>
    </lineage>
</organism>
<accession>A0ABR2ZH38</accession>
<protein>
    <submittedName>
        <fullName evidence="1">Uncharacterized protein</fullName>
    </submittedName>
</protein>
<evidence type="ECO:0000313" key="1">
    <source>
        <dbReference type="EMBL" id="KAL0060530.1"/>
    </source>
</evidence>
<name>A0ABR2ZH38_9AGAR</name>
<dbReference type="InterPro" id="IPR046521">
    <property type="entry name" value="DUF6698"/>
</dbReference>